<evidence type="ECO:0000313" key="2">
    <source>
        <dbReference type="EMBL" id="SFZ86769.1"/>
    </source>
</evidence>
<feature type="transmembrane region" description="Helical" evidence="1">
    <location>
        <begin position="26"/>
        <end position="44"/>
    </location>
</feature>
<protein>
    <submittedName>
        <fullName evidence="2">TIGR02588 family protein</fullName>
    </submittedName>
</protein>
<keyword evidence="3" id="KW-1185">Reference proteome</keyword>
<dbReference type="AlphaFoldDB" id="A0A1K2I352"/>
<dbReference type="STRING" id="665118.SAMN02983003_3963"/>
<proteinExistence type="predicted"/>
<keyword evidence="1" id="KW-0812">Transmembrane</keyword>
<gene>
    <name evidence="2" type="ORF">SAMN02983003_3963</name>
</gene>
<name>A0A1K2I352_9HYPH</name>
<dbReference type="EMBL" id="FPKU01000004">
    <property type="protein sequence ID" value="SFZ86769.1"/>
    <property type="molecule type" value="Genomic_DNA"/>
</dbReference>
<organism evidence="2 3">
    <name type="scientific">Devosia enhydra</name>
    <dbReference type="NCBI Taxonomy" id="665118"/>
    <lineage>
        <taxon>Bacteria</taxon>
        <taxon>Pseudomonadati</taxon>
        <taxon>Pseudomonadota</taxon>
        <taxon>Alphaproteobacteria</taxon>
        <taxon>Hyphomicrobiales</taxon>
        <taxon>Devosiaceae</taxon>
        <taxon>Devosia</taxon>
    </lineage>
</organism>
<reference evidence="2 3" key="1">
    <citation type="submission" date="2016-11" db="EMBL/GenBank/DDBJ databases">
        <authorList>
            <person name="Jaros S."/>
            <person name="Januszkiewicz K."/>
            <person name="Wedrychowicz H."/>
        </authorList>
    </citation>
    <scope>NUCLEOTIDE SEQUENCE [LARGE SCALE GENOMIC DNA]</scope>
    <source>
        <strain evidence="2 3">ATCC 23634</strain>
    </source>
</reference>
<keyword evidence="1" id="KW-0472">Membrane</keyword>
<dbReference type="RefSeq" id="WP_143145916.1">
    <property type="nucleotide sequence ID" value="NZ_FPKU01000004.1"/>
</dbReference>
<sequence length="135" mass="14076">MAGGTDNKATRSTDDRARRMGRRIEWVAAALSALLVLGLCSHLIHEGLMQRQGHASISLAITERTQTAAGEAVTVEAHNIGRKAAIGVEIEGTLGETTATATLDFLPAGGSKPVILVFPAPTDGLSVRVSGYTEP</sequence>
<evidence type="ECO:0000256" key="1">
    <source>
        <dbReference type="SAM" id="Phobius"/>
    </source>
</evidence>
<dbReference type="Proteomes" id="UP000183447">
    <property type="component" value="Unassembled WGS sequence"/>
</dbReference>
<evidence type="ECO:0000313" key="3">
    <source>
        <dbReference type="Proteomes" id="UP000183447"/>
    </source>
</evidence>
<keyword evidence="1" id="KW-1133">Transmembrane helix</keyword>
<accession>A0A1K2I352</accession>